<evidence type="ECO:0000256" key="5">
    <source>
        <dbReference type="ARBA" id="ARBA00022691"/>
    </source>
</evidence>
<keyword evidence="10" id="KW-0511">Multifunctional enzyme</keyword>
<dbReference type="Proteomes" id="UP000295578">
    <property type="component" value="Unassembled WGS sequence"/>
</dbReference>
<evidence type="ECO:0000313" key="15">
    <source>
        <dbReference type="Proteomes" id="UP000295578"/>
    </source>
</evidence>
<dbReference type="SUPFAM" id="SSF53790">
    <property type="entry name" value="Tetrapyrrole methylase"/>
    <property type="match status" value="1"/>
</dbReference>
<dbReference type="EC" id="2.1.1.107" evidence="14"/>
<dbReference type="Pfam" id="PF13241">
    <property type="entry name" value="NAD_binding_7"/>
    <property type="match status" value="1"/>
</dbReference>
<evidence type="ECO:0000256" key="1">
    <source>
        <dbReference type="ARBA" id="ARBA00005010"/>
    </source>
</evidence>
<dbReference type="Pfam" id="PF00590">
    <property type="entry name" value="TP_methylase"/>
    <property type="match status" value="1"/>
</dbReference>
<evidence type="ECO:0000256" key="6">
    <source>
        <dbReference type="ARBA" id="ARBA00023002"/>
    </source>
</evidence>
<evidence type="ECO:0000256" key="9">
    <source>
        <dbReference type="ARBA" id="ARBA00023244"/>
    </source>
</evidence>
<keyword evidence="7" id="KW-0520">NAD</keyword>
<evidence type="ECO:0000256" key="3">
    <source>
        <dbReference type="ARBA" id="ARBA00022603"/>
    </source>
</evidence>
<dbReference type="InterPro" id="IPR014776">
    <property type="entry name" value="4pyrrole_Mease_sub2"/>
</dbReference>
<dbReference type="GO" id="GO:0051287">
    <property type="term" value="F:NAD binding"/>
    <property type="evidence" value="ECO:0007669"/>
    <property type="project" value="InterPro"/>
</dbReference>
<dbReference type="EMBL" id="SMKY01000049">
    <property type="protein sequence ID" value="TDD83930.1"/>
    <property type="molecule type" value="Genomic_DNA"/>
</dbReference>
<dbReference type="InterPro" id="IPR050161">
    <property type="entry name" value="Siro_Cobalamin_biosynth"/>
</dbReference>
<evidence type="ECO:0000256" key="11">
    <source>
        <dbReference type="ARBA" id="ARBA00047561"/>
    </source>
</evidence>
<evidence type="ECO:0000256" key="2">
    <source>
        <dbReference type="ARBA" id="ARBA00022573"/>
    </source>
</evidence>
<dbReference type="NCBIfam" id="TIGR01469">
    <property type="entry name" value="cobA_cysG_Cterm"/>
    <property type="match status" value="1"/>
</dbReference>
<comment type="caution">
    <text evidence="14">The sequence shown here is derived from an EMBL/GenBank/DDBJ whole genome shotgun (WGS) entry which is preliminary data.</text>
</comment>
<gene>
    <name evidence="14" type="primary">cobA</name>
    <name evidence="14" type="ORF">E1293_13905</name>
</gene>
<feature type="domain" description="Tetrapyrrole methylase" evidence="13">
    <location>
        <begin position="201"/>
        <end position="412"/>
    </location>
</feature>
<dbReference type="GO" id="GO:0051266">
    <property type="term" value="F:sirohydrochlorin ferrochelatase activity"/>
    <property type="evidence" value="ECO:0007669"/>
    <property type="project" value="InterPro"/>
</dbReference>
<keyword evidence="6" id="KW-0560">Oxidoreductase</keyword>
<dbReference type="GO" id="GO:0043115">
    <property type="term" value="F:precorrin-2 dehydrogenase activity"/>
    <property type="evidence" value="ECO:0007669"/>
    <property type="project" value="UniProtKB-EC"/>
</dbReference>
<sequence>MDHARLSNGRSHSPWTPQSEYLCSTKTLSATRVRENHHVPPYLLGLRLGGRRVLVVGGGRVAQRRVPALLDAGAEVVLVSPSVTATLEGLAERGRIAWHRRPYKRGDCAGAWLVQAVTDDAETNGAVVAEADAARIWAVRADDAESSPAWTPASGHSGDATVGVLLGGDPRRAAGIRDAVVEGLRDGALESRHSRRKPAGVALVGGGPGDPGLITVRGRQLLAMADVVVADRLAPGGLLDELAADVEVIDAAKIPYGRTVAQDKINEHLVEHARQGRFVVRLKGGDPFVFGRGGEEALYCARHGVPVTVVPGITSAVAVPSAAGIPVTHRGVAQEFHVVSAHVPPGHPDSTVDWESLGRANGTIVLLMAVERMEPIAAALMRYGRSSGTPVAVVQDGTLPGQRALTATLGTVAGEMAAGEVAPPAIVVVGDVVNVAREIDMIRADLGRDP</sequence>
<protein>
    <submittedName>
        <fullName evidence="14">Uroporphyrinogen-III C-methyltransferase</fullName>
        <ecNumber evidence="14">2.1.1.107</ecNumber>
    </submittedName>
</protein>
<organism evidence="14 15">
    <name type="scientific">Actinomadura darangshiensis</name>
    <dbReference type="NCBI Taxonomy" id="705336"/>
    <lineage>
        <taxon>Bacteria</taxon>
        <taxon>Bacillati</taxon>
        <taxon>Actinomycetota</taxon>
        <taxon>Actinomycetes</taxon>
        <taxon>Streptosporangiales</taxon>
        <taxon>Thermomonosporaceae</taxon>
        <taxon>Actinomadura</taxon>
    </lineage>
</organism>
<feature type="active site" description="Proton acceptor" evidence="12">
    <location>
        <position position="231"/>
    </location>
</feature>
<comment type="catalytic activity">
    <reaction evidence="11">
        <text>precorrin-2 + NAD(+) = sirohydrochlorin + NADH + 2 H(+)</text>
        <dbReference type="Rhea" id="RHEA:15613"/>
        <dbReference type="ChEBI" id="CHEBI:15378"/>
        <dbReference type="ChEBI" id="CHEBI:57540"/>
        <dbReference type="ChEBI" id="CHEBI:57945"/>
        <dbReference type="ChEBI" id="CHEBI:58351"/>
        <dbReference type="ChEBI" id="CHEBI:58827"/>
        <dbReference type="EC" id="1.3.1.76"/>
    </reaction>
</comment>
<dbReference type="InterPro" id="IPR014777">
    <property type="entry name" value="4pyrrole_Mease_sub1"/>
</dbReference>
<accession>A0A4R5BGA8</accession>
<dbReference type="NCBIfam" id="NF004790">
    <property type="entry name" value="PRK06136.1"/>
    <property type="match status" value="1"/>
</dbReference>
<keyword evidence="9" id="KW-0627">Porphyrin biosynthesis</keyword>
<dbReference type="Gene3D" id="3.30.950.10">
    <property type="entry name" value="Methyltransferase, Cobalt-precorrin-4 Transmethylase, Domain 2"/>
    <property type="match status" value="1"/>
</dbReference>
<dbReference type="PANTHER" id="PTHR45790">
    <property type="entry name" value="SIROHEME SYNTHASE-RELATED"/>
    <property type="match status" value="1"/>
</dbReference>
<keyword evidence="8" id="KW-0456">Lyase</keyword>
<dbReference type="GO" id="GO:0004851">
    <property type="term" value="F:uroporphyrin-III C-methyltransferase activity"/>
    <property type="evidence" value="ECO:0007669"/>
    <property type="project" value="UniProtKB-EC"/>
</dbReference>
<dbReference type="FunFam" id="3.40.1010.10:FF:000003">
    <property type="entry name" value="Putative Uroporphyrinogen-III C-methyltransferase"/>
    <property type="match status" value="1"/>
</dbReference>
<keyword evidence="15" id="KW-1185">Reference proteome</keyword>
<evidence type="ECO:0000259" key="13">
    <source>
        <dbReference type="Pfam" id="PF00590"/>
    </source>
</evidence>
<evidence type="ECO:0000256" key="8">
    <source>
        <dbReference type="ARBA" id="ARBA00023239"/>
    </source>
</evidence>
<dbReference type="InterPro" id="IPR035996">
    <property type="entry name" value="4pyrrol_Methylase_sf"/>
</dbReference>
<dbReference type="PANTHER" id="PTHR45790:SF3">
    <property type="entry name" value="S-ADENOSYL-L-METHIONINE-DEPENDENT UROPORPHYRINOGEN III METHYLTRANSFERASE, CHLOROPLASTIC"/>
    <property type="match status" value="1"/>
</dbReference>
<proteinExistence type="predicted"/>
<dbReference type="InterPro" id="IPR000878">
    <property type="entry name" value="4pyrrol_Mease"/>
</dbReference>
<dbReference type="InterPro" id="IPR006367">
    <property type="entry name" value="Sirohaem_synthase_N"/>
</dbReference>
<dbReference type="UniPathway" id="UPA00262">
    <property type="reaction ID" value="UER00222"/>
</dbReference>
<evidence type="ECO:0000313" key="14">
    <source>
        <dbReference type="EMBL" id="TDD83930.1"/>
    </source>
</evidence>
<dbReference type="GO" id="GO:0009236">
    <property type="term" value="P:cobalamin biosynthetic process"/>
    <property type="evidence" value="ECO:0007669"/>
    <property type="project" value="UniProtKB-KW"/>
</dbReference>
<keyword evidence="5" id="KW-0949">S-adenosyl-L-methionine</keyword>
<name>A0A4R5BGA8_9ACTN</name>
<evidence type="ECO:0000256" key="7">
    <source>
        <dbReference type="ARBA" id="ARBA00023027"/>
    </source>
</evidence>
<dbReference type="AlphaFoldDB" id="A0A4R5BGA8"/>
<dbReference type="Gene3D" id="3.40.50.720">
    <property type="entry name" value="NAD(P)-binding Rossmann-like Domain"/>
    <property type="match status" value="1"/>
</dbReference>
<comment type="pathway">
    <text evidence="1">Porphyrin-containing compound metabolism; siroheme biosynthesis; sirohydrochlorin from precorrin-2: step 1/1.</text>
</comment>
<keyword evidence="4 14" id="KW-0808">Transferase</keyword>
<dbReference type="CDD" id="cd11642">
    <property type="entry name" value="SUMT"/>
    <property type="match status" value="1"/>
</dbReference>
<dbReference type="NCBIfam" id="TIGR01470">
    <property type="entry name" value="cysG_Nterm"/>
    <property type="match status" value="1"/>
</dbReference>
<dbReference type="Gene3D" id="3.40.1010.10">
    <property type="entry name" value="Cobalt-precorrin-4 Transmethylase, Domain 1"/>
    <property type="match status" value="1"/>
</dbReference>
<evidence type="ECO:0000256" key="10">
    <source>
        <dbReference type="ARBA" id="ARBA00023268"/>
    </source>
</evidence>
<reference evidence="14 15" key="1">
    <citation type="submission" date="2019-03" db="EMBL/GenBank/DDBJ databases">
        <title>Draft genome sequences of novel Actinobacteria.</title>
        <authorList>
            <person name="Sahin N."/>
            <person name="Ay H."/>
            <person name="Saygin H."/>
        </authorList>
    </citation>
    <scope>NUCLEOTIDE SEQUENCE [LARGE SCALE GENOMIC DNA]</scope>
    <source>
        <strain evidence="14 15">DSM 45941</strain>
    </source>
</reference>
<dbReference type="FunFam" id="3.30.950.10:FF:000001">
    <property type="entry name" value="Siroheme synthase"/>
    <property type="match status" value="1"/>
</dbReference>
<feature type="active site" description="Proton donor" evidence="12">
    <location>
        <position position="253"/>
    </location>
</feature>
<dbReference type="InterPro" id="IPR006366">
    <property type="entry name" value="CobA/CysG_C"/>
</dbReference>
<keyword evidence="3 14" id="KW-0489">Methyltransferase</keyword>
<dbReference type="GO" id="GO:0019354">
    <property type="term" value="P:siroheme biosynthetic process"/>
    <property type="evidence" value="ECO:0007669"/>
    <property type="project" value="UniProtKB-UniPathway"/>
</dbReference>
<dbReference type="SUPFAM" id="SSF51735">
    <property type="entry name" value="NAD(P)-binding Rossmann-fold domains"/>
    <property type="match status" value="1"/>
</dbReference>
<keyword evidence="2" id="KW-0169">Cobalamin biosynthesis</keyword>
<evidence type="ECO:0000256" key="4">
    <source>
        <dbReference type="ARBA" id="ARBA00022679"/>
    </source>
</evidence>
<dbReference type="InterPro" id="IPR036291">
    <property type="entry name" value="NAD(P)-bd_dom_sf"/>
</dbReference>
<evidence type="ECO:0000256" key="12">
    <source>
        <dbReference type="PIRSR" id="PIRSR036426-1"/>
    </source>
</evidence>
<dbReference type="OrthoDB" id="9815856at2"/>
<dbReference type="GO" id="GO:0032259">
    <property type="term" value="P:methylation"/>
    <property type="evidence" value="ECO:0007669"/>
    <property type="project" value="UniProtKB-KW"/>
</dbReference>
<dbReference type="PIRSF" id="PIRSF036426">
    <property type="entry name" value="Sirohaem_synth"/>
    <property type="match status" value="1"/>
</dbReference>
<dbReference type="InterPro" id="IPR012409">
    <property type="entry name" value="Sirohaem_synth"/>
</dbReference>